<organism evidence="19 20">
    <name type="scientific">Brettanomyces naardenensis</name>
    <name type="common">Yeast</name>
    <dbReference type="NCBI Taxonomy" id="13370"/>
    <lineage>
        <taxon>Eukaryota</taxon>
        <taxon>Fungi</taxon>
        <taxon>Dikarya</taxon>
        <taxon>Ascomycota</taxon>
        <taxon>Saccharomycotina</taxon>
        <taxon>Pichiomycetes</taxon>
        <taxon>Pichiales</taxon>
        <taxon>Pichiaceae</taxon>
        <taxon>Brettanomyces</taxon>
    </lineage>
</organism>
<evidence type="ECO:0000256" key="8">
    <source>
        <dbReference type="ARBA" id="ARBA00022679"/>
    </source>
</evidence>
<feature type="transmembrane region" description="Helical" evidence="18">
    <location>
        <begin position="124"/>
        <end position="144"/>
    </location>
</feature>
<evidence type="ECO:0000256" key="7">
    <source>
        <dbReference type="ARBA" id="ARBA00022516"/>
    </source>
</evidence>
<keyword evidence="12" id="KW-0443">Lipid metabolism</keyword>
<keyword evidence="8 16" id="KW-0808">Transferase</keyword>
<keyword evidence="14" id="KW-0594">Phospholipid biosynthesis</keyword>
<keyword evidence="9 16" id="KW-0812">Transmembrane</keyword>
<dbReference type="InParanoid" id="A0A448YPR6"/>
<feature type="compositionally biased region" description="Polar residues" evidence="17">
    <location>
        <begin position="25"/>
        <end position="51"/>
    </location>
</feature>
<dbReference type="AlphaFoldDB" id="A0A448YPR6"/>
<feature type="transmembrane region" description="Helical" evidence="18">
    <location>
        <begin position="156"/>
        <end position="174"/>
    </location>
</feature>
<feature type="transmembrane region" description="Helical" evidence="18">
    <location>
        <begin position="254"/>
        <end position="277"/>
    </location>
</feature>
<proteinExistence type="inferred from homology"/>
<dbReference type="EC" id="2.7.7.41" evidence="6 16"/>
<protein>
    <recommendedName>
        <fullName evidence="6 16">Phosphatidate cytidylyltransferase</fullName>
        <ecNumber evidence="6 16">2.7.7.41</ecNumber>
    </recommendedName>
</protein>
<evidence type="ECO:0000256" key="4">
    <source>
        <dbReference type="ARBA" id="ARBA00005189"/>
    </source>
</evidence>
<keyword evidence="20" id="KW-1185">Reference proteome</keyword>
<evidence type="ECO:0000256" key="6">
    <source>
        <dbReference type="ARBA" id="ARBA00012487"/>
    </source>
</evidence>
<dbReference type="GO" id="GO:0005789">
    <property type="term" value="C:endoplasmic reticulum membrane"/>
    <property type="evidence" value="ECO:0007669"/>
    <property type="project" value="TreeGrafter"/>
</dbReference>
<keyword evidence="15" id="KW-1208">Phospholipid metabolism</keyword>
<dbReference type="PROSITE" id="PS01315">
    <property type="entry name" value="CDS"/>
    <property type="match status" value="1"/>
</dbReference>
<dbReference type="EMBL" id="CAACVR010000034">
    <property type="protein sequence ID" value="VEU22929.1"/>
    <property type="molecule type" value="Genomic_DNA"/>
</dbReference>
<evidence type="ECO:0000256" key="18">
    <source>
        <dbReference type="SAM" id="Phobius"/>
    </source>
</evidence>
<keyword evidence="7" id="KW-0444">Lipid biosynthesis</keyword>
<evidence type="ECO:0000256" key="12">
    <source>
        <dbReference type="ARBA" id="ARBA00023098"/>
    </source>
</evidence>
<evidence type="ECO:0000256" key="9">
    <source>
        <dbReference type="ARBA" id="ARBA00022692"/>
    </source>
</evidence>
<comment type="subcellular location">
    <subcellularLocation>
        <location evidence="2">Membrane</location>
        <topology evidence="2">Multi-pass membrane protein</topology>
    </subcellularLocation>
</comment>
<dbReference type="PIRSF" id="PIRSF018269">
    <property type="entry name" value="PC_trans_euk"/>
    <property type="match status" value="1"/>
</dbReference>
<accession>A0A448YPR6</accession>
<evidence type="ECO:0000256" key="13">
    <source>
        <dbReference type="ARBA" id="ARBA00023136"/>
    </source>
</evidence>
<feature type="transmembrane region" description="Helical" evidence="18">
    <location>
        <begin position="372"/>
        <end position="394"/>
    </location>
</feature>
<feature type="region of interest" description="Disordered" evidence="17">
    <location>
        <begin position="25"/>
        <end position="90"/>
    </location>
</feature>
<feature type="compositionally biased region" description="Polar residues" evidence="17">
    <location>
        <begin position="60"/>
        <end position="89"/>
    </location>
</feature>
<evidence type="ECO:0000256" key="14">
    <source>
        <dbReference type="ARBA" id="ARBA00023209"/>
    </source>
</evidence>
<comment type="pathway">
    <text evidence="3 16">Phospholipid metabolism; CDP-diacylglycerol biosynthesis; CDP-diacylglycerol from sn-glycerol 3-phosphate: step 3/3.</text>
</comment>
<evidence type="ECO:0000313" key="20">
    <source>
        <dbReference type="Proteomes" id="UP000290900"/>
    </source>
</evidence>
<comment type="pathway">
    <text evidence="4">Lipid metabolism.</text>
</comment>
<evidence type="ECO:0000256" key="5">
    <source>
        <dbReference type="ARBA" id="ARBA00010185"/>
    </source>
</evidence>
<evidence type="ECO:0000313" key="19">
    <source>
        <dbReference type="EMBL" id="VEU22929.1"/>
    </source>
</evidence>
<evidence type="ECO:0000256" key="3">
    <source>
        <dbReference type="ARBA" id="ARBA00005119"/>
    </source>
</evidence>
<gene>
    <name evidence="19" type="ORF">BRENAR_LOCUS3660</name>
</gene>
<dbReference type="FunCoup" id="A0A448YPR6">
    <property type="interactions" value="741"/>
</dbReference>
<evidence type="ECO:0000256" key="17">
    <source>
        <dbReference type="SAM" id="MobiDB-lite"/>
    </source>
</evidence>
<dbReference type="Pfam" id="PF01148">
    <property type="entry name" value="CTP_transf_1"/>
    <property type="match status" value="1"/>
</dbReference>
<keyword evidence="10 16" id="KW-0548">Nucleotidyltransferase</keyword>
<dbReference type="PANTHER" id="PTHR13773">
    <property type="entry name" value="PHOSPHATIDATE CYTIDYLYLTRANSFERASE"/>
    <property type="match status" value="1"/>
</dbReference>
<dbReference type="InterPro" id="IPR000374">
    <property type="entry name" value="PC_trans"/>
</dbReference>
<evidence type="ECO:0000256" key="16">
    <source>
        <dbReference type="RuleBase" id="RU003938"/>
    </source>
</evidence>
<comment type="similarity">
    <text evidence="5 16">Belongs to the CDS family.</text>
</comment>
<keyword evidence="13 18" id="KW-0472">Membrane</keyword>
<dbReference type="GO" id="GO:0004605">
    <property type="term" value="F:phosphatidate cytidylyltransferase activity"/>
    <property type="evidence" value="ECO:0007669"/>
    <property type="project" value="UniProtKB-EC"/>
</dbReference>
<evidence type="ECO:0000256" key="11">
    <source>
        <dbReference type="ARBA" id="ARBA00022989"/>
    </source>
</evidence>
<sequence length="490" mass="54749">MTTIRHRIVTEDELHEVPDVKATVTGSEVPSLKATTAPSSVPSDTATSLDPSINLVPSALSGTSEYDPISSESESRTNSITAIPSQQPAVNEKERKQQAIIVRTIATLIMLVGFFALIGLGPFWTITAVLVLQVAVFRELIAITTRKAYKIKELSYTGYLNWYFLATTIFYLEGRSFLNYSLNYLIESDYTSAIAIRLALHHKFICYCLYVLGFVGFVASLKKGYLKFQFAQLCITHMIMLLVILQGHCIVNNILHGMIWFVLPVGLVITNDIFAYICGITFGRTQLISISPKKTVEGFVGAWICTTLMSLPLTYVLSNRAYLICPFTNDLGVNCLSGIQCDPNPVFIHQIYRLPSYLSQWFEKDFIQLKPVYLHAVILSMFASLIAPFGGFFASGLKRAFKIKDFGDTIPGHGGVTDRMDCQFLMGSFSYLYYETFISAHQLNVGNLLQTIIINLSGEEIVLLVRSLHSYLYKIGVIDDEVYGRLNEVL</sequence>
<evidence type="ECO:0000256" key="1">
    <source>
        <dbReference type="ARBA" id="ARBA00001698"/>
    </source>
</evidence>
<evidence type="ECO:0000256" key="2">
    <source>
        <dbReference type="ARBA" id="ARBA00004141"/>
    </source>
</evidence>
<feature type="transmembrane region" description="Helical" evidence="18">
    <location>
        <begin position="230"/>
        <end position="248"/>
    </location>
</feature>
<dbReference type="UniPathway" id="UPA00557">
    <property type="reaction ID" value="UER00614"/>
</dbReference>
<dbReference type="STRING" id="13370.A0A448YPR6"/>
<reference evidence="19 20" key="1">
    <citation type="submission" date="2018-12" db="EMBL/GenBank/DDBJ databases">
        <authorList>
            <person name="Tiukova I."/>
            <person name="Dainat J."/>
        </authorList>
    </citation>
    <scope>NUCLEOTIDE SEQUENCE [LARGE SCALE GENOMIC DNA]</scope>
</reference>
<feature type="transmembrane region" description="Helical" evidence="18">
    <location>
        <begin position="194"/>
        <end position="218"/>
    </location>
</feature>
<dbReference type="GO" id="GO:0016024">
    <property type="term" value="P:CDP-diacylglycerol biosynthetic process"/>
    <property type="evidence" value="ECO:0007669"/>
    <property type="project" value="UniProtKB-UniPathway"/>
</dbReference>
<comment type="catalytic activity">
    <reaction evidence="1 16">
        <text>a 1,2-diacyl-sn-glycero-3-phosphate + CTP + H(+) = a CDP-1,2-diacyl-sn-glycerol + diphosphate</text>
        <dbReference type="Rhea" id="RHEA:16229"/>
        <dbReference type="ChEBI" id="CHEBI:15378"/>
        <dbReference type="ChEBI" id="CHEBI:33019"/>
        <dbReference type="ChEBI" id="CHEBI:37563"/>
        <dbReference type="ChEBI" id="CHEBI:58332"/>
        <dbReference type="ChEBI" id="CHEBI:58608"/>
        <dbReference type="EC" id="2.7.7.41"/>
    </reaction>
</comment>
<feature type="transmembrane region" description="Helical" evidence="18">
    <location>
        <begin position="100"/>
        <end position="118"/>
    </location>
</feature>
<keyword evidence="11 18" id="KW-1133">Transmembrane helix</keyword>
<evidence type="ECO:0000256" key="10">
    <source>
        <dbReference type="ARBA" id="ARBA00022695"/>
    </source>
</evidence>
<dbReference type="Proteomes" id="UP000290900">
    <property type="component" value="Unassembled WGS sequence"/>
</dbReference>
<feature type="transmembrane region" description="Helical" evidence="18">
    <location>
        <begin position="298"/>
        <end position="317"/>
    </location>
</feature>
<dbReference type="PANTHER" id="PTHR13773:SF8">
    <property type="entry name" value="PHOSPHATIDATE CYTIDYLYLTRANSFERASE, PHOTORECEPTOR-SPECIFIC"/>
    <property type="match status" value="1"/>
</dbReference>
<evidence type="ECO:0000256" key="15">
    <source>
        <dbReference type="ARBA" id="ARBA00023264"/>
    </source>
</evidence>
<dbReference type="OrthoDB" id="10260889at2759"/>
<name>A0A448YPR6_BRENA</name>
<dbReference type="InterPro" id="IPR016720">
    <property type="entry name" value="PC_Trfase_euk"/>
</dbReference>